<dbReference type="EMBL" id="MU006233">
    <property type="protein sequence ID" value="KAF2823152.1"/>
    <property type="molecule type" value="Genomic_DNA"/>
</dbReference>
<accession>A0A6A6ZPZ2</accession>
<evidence type="ECO:0000313" key="1">
    <source>
        <dbReference type="EMBL" id="KAF2823152.1"/>
    </source>
</evidence>
<keyword evidence="2" id="KW-1185">Reference proteome</keyword>
<reference evidence="1" key="1">
    <citation type="journal article" date="2020" name="Stud. Mycol.">
        <title>101 Dothideomycetes genomes: a test case for predicting lifestyles and emergence of pathogens.</title>
        <authorList>
            <person name="Haridas S."/>
            <person name="Albert R."/>
            <person name="Binder M."/>
            <person name="Bloem J."/>
            <person name="Labutti K."/>
            <person name="Salamov A."/>
            <person name="Andreopoulos B."/>
            <person name="Baker S."/>
            <person name="Barry K."/>
            <person name="Bills G."/>
            <person name="Bluhm B."/>
            <person name="Cannon C."/>
            <person name="Castanera R."/>
            <person name="Culley D."/>
            <person name="Daum C."/>
            <person name="Ezra D."/>
            <person name="Gonzalez J."/>
            <person name="Henrissat B."/>
            <person name="Kuo A."/>
            <person name="Liang C."/>
            <person name="Lipzen A."/>
            <person name="Lutzoni F."/>
            <person name="Magnuson J."/>
            <person name="Mondo S."/>
            <person name="Nolan M."/>
            <person name="Ohm R."/>
            <person name="Pangilinan J."/>
            <person name="Park H.-J."/>
            <person name="Ramirez L."/>
            <person name="Alfaro M."/>
            <person name="Sun H."/>
            <person name="Tritt A."/>
            <person name="Yoshinaga Y."/>
            <person name="Zwiers L.-H."/>
            <person name="Turgeon B."/>
            <person name="Goodwin S."/>
            <person name="Spatafora J."/>
            <person name="Crous P."/>
            <person name="Grigoriev I."/>
        </authorList>
    </citation>
    <scope>NUCLEOTIDE SEQUENCE</scope>
    <source>
        <strain evidence="1">CBS 113818</strain>
    </source>
</reference>
<gene>
    <name evidence="1" type="ORF">CC86DRAFT_76650</name>
</gene>
<name>A0A6A6ZPZ2_9PLEO</name>
<proteinExistence type="predicted"/>
<dbReference type="AlphaFoldDB" id="A0A6A6ZPZ2"/>
<evidence type="ECO:0000313" key="2">
    <source>
        <dbReference type="Proteomes" id="UP000799424"/>
    </source>
</evidence>
<organism evidence="1 2">
    <name type="scientific">Ophiobolus disseminans</name>
    <dbReference type="NCBI Taxonomy" id="1469910"/>
    <lineage>
        <taxon>Eukaryota</taxon>
        <taxon>Fungi</taxon>
        <taxon>Dikarya</taxon>
        <taxon>Ascomycota</taxon>
        <taxon>Pezizomycotina</taxon>
        <taxon>Dothideomycetes</taxon>
        <taxon>Pleosporomycetidae</taxon>
        <taxon>Pleosporales</taxon>
        <taxon>Pleosporineae</taxon>
        <taxon>Phaeosphaeriaceae</taxon>
        <taxon>Ophiobolus</taxon>
    </lineage>
</organism>
<sequence>MTLGRLSMEGSWVACDRVNRLKSGILLTSAVPFSIRGMRRDRIDSVRTANGSGDNQIWRRQFAFRCPSSQPCRPIRAIGCTRRDAQHLGSLSSRRLERLCRVLATSKSQKGGRETYRERTGPTDNLNKPMKITICNAQVCPSGYHVISICARISYQYNIKHSPIACSCDLITQSTTQALV</sequence>
<dbReference type="Proteomes" id="UP000799424">
    <property type="component" value="Unassembled WGS sequence"/>
</dbReference>
<protein>
    <submittedName>
        <fullName evidence="1">Uncharacterized protein</fullName>
    </submittedName>
</protein>